<dbReference type="EMBL" id="JH712130">
    <property type="protein sequence ID" value="EFO16646.1"/>
    <property type="molecule type" value="Genomic_DNA"/>
</dbReference>
<protein>
    <submittedName>
        <fullName evidence="4">Transmembrane protein</fullName>
    </submittedName>
</protein>
<name>A0A1I7VZU4_LOALO</name>
<sequence>MPNHSTIKGPRVSHPNGQLPNPKDRAVEIMQIRHLDQPLSLAARASAQDDIQPSIQFRRRFNGREGATQLFNSTSDKTVWYRSMLNTYCALFISSLLLFQCDIVQEQ</sequence>
<dbReference type="RefSeq" id="XP_003147423.1">
    <property type="nucleotide sequence ID" value="XM_003147375.1"/>
</dbReference>
<feature type="region of interest" description="Disordered" evidence="1">
    <location>
        <begin position="1"/>
        <end position="22"/>
    </location>
</feature>
<proteinExistence type="predicted"/>
<dbReference type="WBParaSite" id="EN70_8086">
    <property type="protein sequence ID" value="EN70_8086"/>
    <property type="gene ID" value="EN70_8086"/>
</dbReference>
<dbReference type="KEGG" id="loa:LOAG_11858"/>
<accession>A0A1S0TM69</accession>
<evidence type="ECO:0000313" key="2">
    <source>
        <dbReference type="EMBL" id="EFO16646.1"/>
    </source>
</evidence>
<evidence type="ECO:0000256" key="1">
    <source>
        <dbReference type="SAM" id="MobiDB-lite"/>
    </source>
</evidence>
<gene>
    <name evidence="2 4" type="ORF">LOAG_11858</name>
</gene>
<dbReference type="AlphaFoldDB" id="A0A1I7VZU4"/>
<dbReference type="GeneID" id="9949317"/>
<accession>A0A1I7VZU4</accession>
<reference evidence="2 3" key="1">
    <citation type="submission" date="2012-04" db="EMBL/GenBank/DDBJ databases">
        <title>The Genome Sequence of Loa loa.</title>
        <authorList>
            <consortium name="The Broad Institute Genome Sequencing Platform"/>
            <consortium name="Broad Institute Genome Sequencing Center for Infectious Disease"/>
            <person name="Nutman T.B."/>
            <person name="Fink D.L."/>
            <person name="Russ C."/>
            <person name="Young S."/>
            <person name="Zeng Q."/>
            <person name="Gargeya S."/>
            <person name="Alvarado L."/>
            <person name="Berlin A."/>
            <person name="Chapman S.B."/>
            <person name="Chen Z."/>
            <person name="Freedman E."/>
            <person name="Gellesch M."/>
            <person name="Goldberg J."/>
            <person name="Griggs A."/>
            <person name="Gujja S."/>
            <person name="Heilman E.R."/>
            <person name="Heiman D."/>
            <person name="Howarth C."/>
            <person name="Mehta T."/>
            <person name="Neiman D."/>
            <person name="Pearson M."/>
            <person name="Roberts A."/>
            <person name="Saif S."/>
            <person name="Shea T."/>
            <person name="Shenoy N."/>
            <person name="Sisk P."/>
            <person name="Stolte C."/>
            <person name="Sykes S."/>
            <person name="White J."/>
            <person name="Yandava C."/>
            <person name="Haas B."/>
            <person name="Henn M.R."/>
            <person name="Nusbaum C."/>
            <person name="Birren B."/>
        </authorList>
    </citation>
    <scope>NUCLEOTIDE SEQUENCE [LARGE SCALE GENOMIC DNA]</scope>
</reference>
<evidence type="ECO:0000313" key="3">
    <source>
        <dbReference type="Proteomes" id="UP000095285"/>
    </source>
</evidence>
<dbReference type="CTD" id="9949317"/>
<keyword evidence="3" id="KW-1185">Reference proteome</keyword>
<evidence type="ECO:0000313" key="4">
    <source>
        <dbReference type="WBParaSite" id="EN70_8086"/>
    </source>
</evidence>
<reference evidence="4" key="2">
    <citation type="submission" date="2016-11" db="UniProtKB">
        <authorList>
            <consortium name="WormBaseParasite"/>
        </authorList>
    </citation>
    <scope>IDENTIFICATION</scope>
</reference>
<dbReference type="Proteomes" id="UP000095285">
    <property type="component" value="Unassembled WGS sequence"/>
</dbReference>
<organism evidence="3 4">
    <name type="scientific">Loa loa</name>
    <name type="common">Eye worm</name>
    <name type="synonym">Filaria loa</name>
    <dbReference type="NCBI Taxonomy" id="7209"/>
    <lineage>
        <taxon>Eukaryota</taxon>
        <taxon>Metazoa</taxon>
        <taxon>Ecdysozoa</taxon>
        <taxon>Nematoda</taxon>
        <taxon>Chromadorea</taxon>
        <taxon>Rhabditida</taxon>
        <taxon>Spirurina</taxon>
        <taxon>Spiruromorpha</taxon>
        <taxon>Filarioidea</taxon>
        <taxon>Onchocercidae</taxon>
        <taxon>Loa</taxon>
    </lineage>
</organism>